<dbReference type="KEGG" id="vg:64470957"/>
<gene>
    <name evidence="2" type="primary">60</name>
    <name evidence="2" type="ORF">SEA_JANUS_60</name>
</gene>
<dbReference type="GeneID" id="64470957"/>
<feature type="region of interest" description="Disordered" evidence="1">
    <location>
        <begin position="145"/>
        <end position="166"/>
    </location>
</feature>
<evidence type="ECO:0000256" key="1">
    <source>
        <dbReference type="SAM" id="MobiDB-lite"/>
    </source>
</evidence>
<protein>
    <submittedName>
        <fullName evidence="2">Uncharacterized protein</fullName>
    </submittedName>
</protein>
<proteinExistence type="predicted"/>
<dbReference type="EMBL" id="MK392366">
    <property type="protein sequence ID" value="QAY15964.1"/>
    <property type="molecule type" value="Genomic_DNA"/>
</dbReference>
<reference evidence="2 3" key="1">
    <citation type="submission" date="2019-01" db="EMBL/GenBank/DDBJ databases">
        <authorList>
            <person name="Molina J."/>
            <person name="Li Y."/>
            <person name="Tei-Muno D.A."/>
            <person name="Klug H.M."/>
            <person name="Nayek S."/>
            <person name="Layton S.R."/>
            <person name="Kim T."/>
            <person name="Hughes L.E."/>
            <person name="Garlena R.A."/>
            <person name="Russell D.A."/>
            <person name="Pope W.H."/>
            <person name="Jacobs-Sera D."/>
            <person name="Hatfull G.F."/>
        </authorList>
    </citation>
    <scope>NUCLEOTIDE SEQUENCE [LARGE SCALE GENOMIC DNA]</scope>
</reference>
<accession>A0A411CPU5</accession>
<evidence type="ECO:0000313" key="3">
    <source>
        <dbReference type="Proteomes" id="UP000289966"/>
    </source>
</evidence>
<organism evidence="2 3">
    <name type="scientific">Streptomyces phage Janus</name>
    <dbReference type="NCBI Taxonomy" id="2510525"/>
    <lineage>
        <taxon>Viruses</taxon>
        <taxon>Duplodnaviria</taxon>
        <taxon>Heunggongvirae</taxon>
        <taxon>Uroviricota</taxon>
        <taxon>Caudoviricetes</taxon>
        <taxon>Arquatrovirinae</taxon>
        <taxon>Janusvirus</taxon>
        <taxon>Janusvirus janus</taxon>
    </lineage>
</organism>
<keyword evidence="3" id="KW-1185">Reference proteome</keyword>
<evidence type="ECO:0000313" key="2">
    <source>
        <dbReference type="EMBL" id="QAY15964.1"/>
    </source>
</evidence>
<sequence>MRLTPRTHEKQRIIDILEDPTFESPEQMAKALYKEIGEQIQMRDLVVLVHTWDSGHKGLNMGPFGSIAEAEAFAKKMSFGGTAKPVPITSSGILLANHDGKTSWPGYCYHPECGHAPWMHAIDGASRGKCHLETCPCNKFLKDDPNKKKAPAKRAAKGKGQAINEL</sequence>
<feature type="compositionally biased region" description="Basic residues" evidence="1">
    <location>
        <begin position="148"/>
        <end position="157"/>
    </location>
</feature>
<dbReference type="RefSeq" id="YP_010055034.1">
    <property type="nucleotide sequence ID" value="NC_054660.1"/>
</dbReference>
<dbReference type="Proteomes" id="UP000289966">
    <property type="component" value="Segment"/>
</dbReference>
<name>A0A411CPU5_9CAUD</name>